<dbReference type="SMART" id="SM00796">
    <property type="entry name" value="AHS1"/>
    <property type="match status" value="1"/>
</dbReference>
<feature type="domain" description="Biotin carboxylation" evidence="10">
    <location>
        <begin position="1"/>
        <end position="444"/>
    </location>
</feature>
<dbReference type="RefSeq" id="WP_116884083.1">
    <property type="nucleotide sequence ID" value="NZ_CABMMC010000012.1"/>
</dbReference>
<dbReference type="PROSITE" id="PS50975">
    <property type="entry name" value="ATP_GRASP"/>
    <property type="match status" value="1"/>
</dbReference>
<organism evidence="11 12">
    <name type="scientific">Victivallis vadensis</name>
    <dbReference type="NCBI Taxonomy" id="172901"/>
    <lineage>
        <taxon>Bacteria</taxon>
        <taxon>Pseudomonadati</taxon>
        <taxon>Lentisphaerota</taxon>
        <taxon>Lentisphaeria</taxon>
        <taxon>Victivallales</taxon>
        <taxon>Victivallaceae</taxon>
        <taxon>Victivallis</taxon>
    </lineage>
</organism>
<evidence type="ECO:0000313" key="11">
    <source>
        <dbReference type="EMBL" id="PVY41422.1"/>
    </source>
</evidence>
<dbReference type="InterPro" id="IPR005479">
    <property type="entry name" value="CPAse_ATP-bd"/>
</dbReference>
<dbReference type="InterPro" id="IPR011761">
    <property type="entry name" value="ATP-grasp"/>
</dbReference>
<comment type="caution">
    <text evidence="11">The sequence shown here is derived from an EMBL/GenBank/DDBJ whole genome shotgun (WGS) entry which is preliminary data.</text>
</comment>
<dbReference type="Gene3D" id="2.40.100.10">
    <property type="entry name" value="Cyclophilin-like"/>
    <property type="match status" value="2"/>
</dbReference>
<evidence type="ECO:0000256" key="5">
    <source>
        <dbReference type="ARBA" id="ARBA00022840"/>
    </source>
</evidence>
<keyword evidence="4" id="KW-0378">Hydrolase</keyword>
<reference evidence="11 12" key="1">
    <citation type="submission" date="2018-04" db="EMBL/GenBank/DDBJ databases">
        <title>Genomic Encyclopedia of Type Strains, Phase IV (KMG-IV): sequencing the most valuable type-strain genomes for metagenomic binning, comparative biology and taxonomic classification.</title>
        <authorList>
            <person name="Goeker M."/>
        </authorList>
    </citation>
    <scope>NUCLEOTIDE SEQUENCE [LARGE SCALE GENOMIC DNA]</scope>
    <source>
        <strain evidence="11 12">DSM 14823</strain>
    </source>
</reference>
<dbReference type="SUPFAM" id="SSF52440">
    <property type="entry name" value="PreATP-grasp domain"/>
    <property type="match status" value="1"/>
</dbReference>
<dbReference type="InterPro" id="IPR016185">
    <property type="entry name" value="PreATP-grasp_dom_sf"/>
</dbReference>
<proteinExistence type="predicted"/>
<gene>
    <name evidence="11" type="ORF">C8D82_11435</name>
</gene>
<dbReference type="InterPro" id="IPR005482">
    <property type="entry name" value="Biotin_COase_C"/>
</dbReference>
<dbReference type="InterPro" id="IPR029000">
    <property type="entry name" value="Cyclophilin-like_dom_sf"/>
</dbReference>
<keyword evidence="2" id="KW-0436">Ligase</keyword>
<dbReference type="SUPFAM" id="SSF56059">
    <property type="entry name" value="Glutathione synthetase ATP-binding domain-like"/>
    <property type="match status" value="1"/>
</dbReference>
<name>A0A2U1AYH8_9BACT</name>
<dbReference type="SMART" id="SM00878">
    <property type="entry name" value="Biotin_carb_C"/>
    <property type="match status" value="1"/>
</dbReference>
<keyword evidence="12" id="KW-1185">Reference proteome</keyword>
<keyword evidence="3 7" id="KW-0547">Nucleotide-binding</keyword>
<evidence type="ECO:0000259" key="8">
    <source>
        <dbReference type="PROSITE" id="PS50968"/>
    </source>
</evidence>
<dbReference type="Proteomes" id="UP000245959">
    <property type="component" value="Unassembled WGS sequence"/>
</dbReference>
<dbReference type="Pfam" id="PF00364">
    <property type="entry name" value="Biotin_lipoyl"/>
    <property type="match status" value="1"/>
</dbReference>
<evidence type="ECO:0000313" key="12">
    <source>
        <dbReference type="Proteomes" id="UP000245959"/>
    </source>
</evidence>
<dbReference type="Gene3D" id="3.30.1360.40">
    <property type="match status" value="1"/>
</dbReference>
<dbReference type="AlphaFoldDB" id="A0A2U1AYH8"/>
<dbReference type="PROSITE" id="PS50968">
    <property type="entry name" value="BIOTINYL_LIPOYL"/>
    <property type="match status" value="1"/>
</dbReference>
<dbReference type="Pfam" id="PF02785">
    <property type="entry name" value="Biotin_carb_C"/>
    <property type="match status" value="1"/>
</dbReference>
<dbReference type="Gene3D" id="3.30.470.20">
    <property type="entry name" value="ATP-grasp fold, B domain"/>
    <property type="match status" value="1"/>
</dbReference>
<dbReference type="NCBIfam" id="TIGR02712">
    <property type="entry name" value="urea_carbox"/>
    <property type="match status" value="1"/>
</dbReference>
<dbReference type="CDD" id="cd06850">
    <property type="entry name" value="biotinyl_domain"/>
    <property type="match status" value="1"/>
</dbReference>
<evidence type="ECO:0000259" key="10">
    <source>
        <dbReference type="PROSITE" id="PS50979"/>
    </source>
</evidence>
<dbReference type="Pfam" id="PF02682">
    <property type="entry name" value="CT_C_D"/>
    <property type="match status" value="1"/>
</dbReference>
<dbReference type="InterPro" id="IPR011054">
    <property type="entry name" value="Rudment_hybrid_motif"/>
</dbReference>
<accession>A0A2U1AYH8</accession>
<dbReference type="InterPro" id="IPR003778">
    <property type="entry name" value="CT_A_B"/>
</dbReference>
<evidence type="ECO:0000256" key="7">
    <source>
        <dbReference type="PROSITE-ProRule" id="PRU00409"/>
    </source>
</evidence>
<feature type="domain" description="Lipoyl-binding" evidence="8">
    <location>
        <begin position="1121"/>
        <end position="1198"/>
    </location>
</feature>
<evidence type="ECO:0000256" key="3">
    <source>
        <dbReference type="ARBA" id="ARBA00022741"/>
    </source>
</evidence>
<dbReference type="GO" id="GO:0016874">
    <property type="term" value="F:ligase activity"/>
    <property type="evidence" value="ECO:0007669"/>
    <property type="project" value="UniProtKB-KW"/>
</dbReference>
<dbReference type="SUPFAM" id="SSF51230">
    <property type="entry name" value="Single hybrid motif"/>
    <property type="match status" value="1"/>
</dbReference>
<dbReference type="SUPFAM" id="SSF51246">
    <property type="entry name" value="Rudiment single hybrid motif"/>
    <property type="match status" value="1"/>
</dbReference>
<dbReference type="InterPro" id="IPR050856">
    <property type="entry name" value="Biotin_carboxylase_complex"/>
</dbReference>
<dbReference type="OrthoDB" id="9803706at2"/>
<dbReference type="Pfam" id="PF02626">
    <property type="entry name" value="CT_A_B"/>
    <property type="match status" value="1"/>
</dbReference>
<dbReference type="PROSITE" id="PS00867">
    <property type="entry name" value="CPSASE_2"/>
    <property type="match status" value="1"/>
</dbReference>
<evidence type="ECO:0000256" key="6">
    <source>
        <dbReference type="ARBA" id="ARBA00023267"/>
    </source>
</evidence>
<dbReference type="SUPFAM" id="SSF160467">
    <property type="entry name" value="PH0987 N-terminal domain-like"/>
    <property type="match status" value="1"/>
</dbReference>
<dbReference type="GO" id="GO:0005524">
    <property type="term" value="F:ATP binding"/>
    <property type="evidence" value="ECO:0007669"/>
    <property type="project" value="UniProtKB-UniRule"/>
</dbReference>
<dbReference type="InterPro" id="IPR011764">
    <property type="entry name" value="Biotin_carboxylation_dom"/>
</dbReference>
<dbReference type="GO" id="GO:0046872">
    <property type="term" value="F:metal ion binding"/>
    <property type="evidence" value="ECO:0007669"/>
    <property type="project" value="InterPro"/>
</dbReference>
<dbReference type="GO" id="GO:0016787">
    <property type="term" value="F:hydrolase activity"/>
    <property type="evidence" value="ECO:0007669"/>
    <property type="project" value="UniProtKB-KW"/>
</dbReference>
<dbReference type="Gene3D" id="2.40.50.100">
    <property type="match status" value="1"/>
</dbReference>
<dbReference type="PROSITE" id="PS00866">
    <property type="entry name" value="CPSASE_1"/>
    <property type="match status" value="1"/>
</dbReference>
<dbReference type="FunFam" id="3.40.50.20:FF:000010">
    <property type="entry name" value="Propionyl-CoA carboxylase subunit alpha"/>
    <property type="match status" value="1"/>
</dbReference>
<dbReference type="InterPro" id="IPR003833">
    <property type="entry name" value="CT_C_D"/>
</dbReference>
<dbReference type="GeneID" id="78295388"/>
<comment type="cofactor">
    <cofactor evidence="1">
        <name>biotin</name>
        <dbReference type="ChEBI" id="CHEBI:57586"/>
    </cofactor>
</comment>
<dbReference type="InterPro" id="IPR005481">
    <property type="entry name" value="BC-like_N"/>
</dbReference>
<evidence type="ECO:0000259" key="9">
    <source>
        <dbReference type="PROSITE" id="PS50975"/>
    </source>
</evidence>
<evidence type="ECO:0000256" key="2">
    <source>
        <dbReference type="ARBA" id="ARBA00022598"/>
    </source>
</evidence>
<evidence type="ECO:0000256" key="4">
    <source>
        <dbReference type="ARBA" id="ARBA00022801"/>
    </source>
</evidence>
<dbReference type="NCBIfam" id="TIGR00724">
    <property type="entry name" value="urea_amlyse_rel"/>
    <property type="match status" value="1"/>
</dbReference>
<dbReference type="InterPro" id="IPR014084">
    <property type="entry name" value="Urea_COase"/>
</dbReference>
<sequence length="1199" mass="130921">MFKKVLIANRGEIACRIIRTLREMKIGSVAVYSDIDETAAHVLAADEAVRLGPAPAAESYLNIPAILAAARETGAEAIHPGYGFLSENADFARQCEAAGIVFIGPTPEQLVDFGLKHRARELAQRFEVPLVPGSGLLPTAEAALEAARGIGYPVMLKSTAGGGGIGMCVCRSDAELAAGFERIGRLSRNNFKDSGLFVEKYVECSRHIEVQLFGDGRGHVAILGERDCSTQRRNQKVIEETPAPGLPEATRAALHAAARRLGEGVAYRSAGTVEFIYDCRTGDFYFLEVNTRLQVEHGVTEAVFGIDLVKWMILEAAGNVPFVPGECFTPSGAAMEFRIYAEDPGRNYQPSSGLVTAADFPDGIRCDRWIETGSEVSAWYDPLLAKLIVHGRDRADVIAKSERALAASRVAGFETNLLLLRDVLKLEKFRSGEVSTALLREFAYAAPTFEVLAPGAQTTVQDYPGRLGCWDVGVPPSGPMDDYHFRLANRIVGNAENAPGLEMTLSGATLRFNCKTLIAVTGGDFPLKLNNMPVERNRPCEVHPGDVLKIGVTRCGQRCNLAVRGGIDVPEYLGSRSTFTLGRFGGHGGRALAAGDVLHIGGMTAGEPLTPPAASLPEFGSRWEIAVLYGPHGAPDYLTPEDVKTFFDAEWEVHYNSSRTGVRLIGPHFEWARPDGGEAGLHPSNLHDNAYAVGTLDFTGDMPVILGNDGPSLGGFVCPVTVIGAELWKVGLLRSGDRVRFVPVSVEYAARLREYREAVLADPAAAWPPPPVPEPVEPVTPVVAEFGGGDEMERIVCRQDGDAYLLLEFGPPVIDLRLRFKVHAWMLRLGELHHPALIDLTPGIRSLQLHFDPAKLPQRELLELLAGLAEELKNNRITRVPARIVHLPLSWDDPATRLAIEKYVSTVRPGAPWCCPNNIEFIRRINGLDSVDEVYETVFNARYLVMGLGDVYLGAPVATPLDPRRRLVTTKYNPARTWTPENAVGIGGAYMCVYGMEGPGGYQFVGRTVQMWNRFRVTPEFEAGKPWLLRFFDQVRFYPVGPDELMRMRREFIAGKFHLKIEPTVFDIGEYEAFLHDNAASIHAFEARRRQAFEEEKQRWIANGQLTFETHSGDVVDAAPEAVLKAGEEGVYAPVAGSIWKLNVAAPGTRVKAGEPLAVMESMKTEIAIPAETDCTVTQIFCAAATEVKSGQCLFAVTV</sequence>
<dbReference type="InterPro" id="IPR011053">
    <property type="entry name" value="Single_hybrid_motif"/>
</dbReference>
<keyword evidence="5 7" id="KW-0067">ATP-binding</keyword>
<dbReference type="PROSITE" id="PS50979">
    <property type="entry name" value="BC"/>
    <property type="match status" value="1"/>
</dbReference>
<evidence type="ECO:0000256" key="1">
    <source>
        <dbReference type="ARBA" id="ARBA00001953"/>
    </source>
</evidence>
<keyword evidence="6" id="KW-0092">Biotin</keyword>
<dbReference type="Pfam" id="PF02786">
    <property type="entry name" value="CPSase_L_D2"/>
    <property type="match status" value="1"/>
</dbReference>
<dbReference type="EMBL" id="QEKH01000014">
    <property type="protein sequence ID" value="PVY41422.1"/>
    <property type="molecule type" value="Genomic_DNA"/>
</dbReference>
<dbReference type="PANTHER" id="PTHR18866:SF128">
    <property type="entry name" value="UREA AMIDOLYASE"/>
    <property type="match status" value="1"/>
</dbReference>
<dbReference type="InterPro" id="IPR000089">
    <property type="entry name" value="Biotin_lipoyl"/>
</dbReference>
<dbReference type="SMART" id="SM00797">
    <property type="entry name" value="AHS2"/>
    <property type="match status" value="1"/>
</dbReference>
<protein>
    <submittedName>
        <fullName evidence="11">Urea carboxylase</fullName>
    </submittedName>
</protein>
<dbReference type="PANTHER" id="PTHR18866">
    <property type="entry name" value="CARBOXYLASE:PYRUVATE/ACETYL-COA/PROPIONYL-COA CARBOXYLASE"/>
    <property type="match status" value="1"/>
</dbReference>
<dbReference type="Pfam" id="PF00289">
    <property type="entry name" value="Biotin_carb_N"/>
    <property type="match status" value="1"/>
</dbReference>
<feature type="domain" description="ATP-grasp" evidence="9">
    <location>
        <begin position="120"/>
        <end position="317"/>
    </location>
</feature>
<dbReference type="SUPFAM" id="SSF50891">
    <property type="entry name" value="Cyclophilin-like"/>
    <property type="match status" value="2"/>
</dbReference>